<evidence type="ECO:0000259" key="5">
    <source>
        <dbReference type="Pfam" id="PF02518"/>
    </source>
</evidence>
<evidence type="ECO:0000256" key="3">
    <source>
        <dbReference type="ARBA" id="ARBA00023012"/>
    </source>
</evidence>
<gene>
    <name evidence="7" type="ORF">DI564_17055</name>
</gene>
<dbReference type="EMBL" id="QFPO01000024">
    <property type="protein sequence ID" value="PZQ09814.1"/>
    <property type="molecule type" value="Genomic_DNA"/>
</dbReference>
<dbReference type="Proteomes" id="UP000249046">
    <property type="component" value="Unassembled WGS sequence"/>
</dbReference>
<keyword evidence="4" id="KW-1133">Transmembrane helix</keyword>
<name>A0A2W5K302_9GAMM</name>
<sequence length="393" mass="43853">MKQFNHIQLLRYAGFFTYLCVGTPLLRYPGLMAAMREQGRSPVLVDLWLVCYLLFGLVFWFLTHRLGARQVSPAERLLQIALLLVLNGTAVVIGLISQSGLCALLLVVVAVVLPWLLPLRPGLFWAVAQNYTLVPVWLSFHDTTFTLAEAVLQSSLYLGFSVLAFVTSVIAKQQGEEREQQRRLNAELRATRALLAESSRLGERMRISRDLHDLMGHHLTALSLNLEVAAHLAQGQAQEHVRKAQTVAKLLLNDVREVVSQLRDGDSIDLTAALRSLIEGVPQLAIHLDLPERFSIEDPRRAQVLLRCAQEIITNTVRHSGARNLWLSFVRTEDRQLAIHARDDGRGAADLTAGNGLRGMRERLAEFGGRLDVNTSRGRGFTLDAWLPLEVAT</sequence>
<feature type="domain" description="Signal transduction histidine kinase subgroup 3 dimerisation and phosphoacceptor" evidence="6">
    <location>
        <begin position="203"/>
        <end position="265"/>
    </location>
</feature>
<proteinExistence type="predicted"/>
<feature type="transmembrane region" description="Helical" evidence="4">
    <location>
        <begin position="12"/>
        <end position="31"/>
    </location>
</feature>
<evidence type="ECO:0000259" key="6">
    <source>
        <dbReference type="Pfam" id="PF07730"/>
    </source>
</evidence>
<dbReference type="AlphaFoldDB" id="A0A2W5K302"/>
<feature type="transmembrane region" description="Helical" evidence="4">
    <location>
        <begin position="77"/>
        <end position="96"/>
    </location>
</feature>
<organism evidence="7 8">
    <name type="scientific">Rhodanobacter denitrificans</name>
    <dbReference type="NCBI Taxonomy" id="666685"/>
    <lineage>
        <taxon>Bacteria</taxon>
        <taxon>Pseudomonadati</taxon>
        <taxon>Pseudomonadota</taxon>
        <taxon>Gammaproteobacteria</taxon>
        <taxon>Lysobacterales</taxon>
        <taxon>Rhodanobacteraceae</taxon>
        <taxon>Rhodanobacter</taxon>
    </lineage>
</organism>
<keyword evidence="4" id="KW-0812">Transmembrane</keyword>
<dbReference type="PANTHER" id="PTHR24421">
    <property type="entry name" value="NITRATE/NITRITE SENSOR PROTEIN NARX-RELATED"/>
    <property type="match status" value="1"/>
</dbReference>
<evidence type="ECO:0000313" key="7">
    <source>
        <dbReference type="EMBL" id="PZQ09814.1"/>
    </source>
</evidence>
<dbReference type="Pfam" id="PF07730">
    <property type="entry name" value="HisKA_3"/>
    <property type="match status" value="1"/>
</dbReference>
<dbReference type="Pfam" id="PF02518">
    <property type="entry name" value="HATPase_c"/>
    <property type="match status" value="1"/>
</dbReference>
<feature type="transmembrane region" description="Helical" evidence="4">
    <location>
        <begin position="43"/>
        <end position="62"/>
    </location>
</feature>
<keyword evidence="2 7" id="KW-0418">Kinase</keyword>
<comment type="caution">
    <text evidence="7">The sequence shown here is derived from an EMBL/GenBank/DDBJ whole genome shotgun (WGS) entry which is preliminary data.</text>
</comment>
<dbReference type="InterPro" id="IPR050482">
    <property type="entry name" value="Sensor_HK_TwoCompSys"/>
</dbReference>
<evidence type="ECO:0000313" key="8">
    <source>
        <dbReference type="Proteomes" id="UP000249046"/>
    </source>
</evidence>
<dbReference type="GO" id="GO:0046983">
    <property type="term" value="F:protein dimerization activity"/>
    <property type="evidence" value="ECO:0007669"/>
    <property type="project" value="InterPro"/>
</dbReference>
<evidence type="ECO:0000256" key="1">
    <source>
        <dbReference type="ARBA" id="ARBA00022679"/>
    </source>
</evidence>
<protein>
    <submittedName>
        <fullName evidence="7">Sensor histidine kinase</fullName>
    </submittedName>
</protein>
<evidence type="ECO:0000256" key="4">
    <source>
        <dbReference type="SAM" id="Phobius"/>
    </source>
</evidence>
<dbReference type="GO" id="GO:0000155">
    <property type="term" value="F:phosphorelay sensor kinase activity"/>
    <property type="evidence" value="ECO:0007669"/>
    <property type="project" value="InterPro"/>
</dbReference>
<keyword evidence="1" id="KW-0808">Transferase</keyword>
<dbReference type="InterPro" id="IPR003594">
    <property type="entry name" value="HATPase_dom"/>
</dbReference>
<dbReference type="PANTHER" id="PTHR24421:SF59">
    <property type="entry name" value="OXYGEN SENSOR HISTIDINE KINASE NREB"/>
    <property type="match status" value="1"/>
</dbReference>
<dbReference type="Gene3D" id="1.20.5.1930">
    <property type="match status" value="1"/>
</dbReference>
<dbReference type="SUPFAM" id="SSF55874">
    <property type="entry name" value="ATPase domain of HSP90 chaperone/DNA topoisomerase II/histidine kinase"/>
    <property type="match status" value="1"/>
</dbReference>
<keyword evidence="3" id="KW-0902">Two-component regulatory system</keyword>
<dbReference type="GO" id="GO:0016020">
    <property type="term" value="C:membrane"/>
    <property type="evidence" value="ECO:0007669"/>
    <property type="project" value="InterPro"/>
</dbReference>
<dbReference type="InterPro" id="IPR036890">
    <property type="entry name" value="HATPase_C_sf"/>
</dbReference>
<dbReference type="Gene3D" id="3.30.565.10">
    <property type="entry name" value="Histidine kinase-like ATPase, C-terminal domain"/>
    <property type="match status" value="1"/>
</dbReference>
<dbReference type="InterPro" id="IPR011712">
    <property type="entry name" value="Sig_transdc_His_kin_sub3_dim/P"/>
</dbReference>
<feature type="domain" description="Histidine kinase/HSP90-like ATPase" evidence="5">
    <location>
        <begin position="305"/>
        <end position="390"/>
    </location>
</feature>
<keyword evidence="4" id="KW-0472">Membrane</keyword>
<accession>A0A2W5K302</accession>
<reference evidence="7 8" key="1">
    <citation type="submission" date="2017-08" db="EMBL/GenBank/DDBJ databases">
        <title>Infants hospitalized years apart are colonized by the same room-sourced microbial strains.</title>
        <authorList>
            <person name="Brooks B."/>
            <person name="Olm M.R."/>
            <person name="Firek B.A."/>
            <person name="Baker R."/>
            <person name="Thomas B.C."/>
            <person name="Morowitz M.J."/>
            <person name="Banfield J.F."/>
        </authorList>
    </citation>
    <scope>NUCLEOTIDE SEQUENCE [LARGE SCALE GENOMIC DNA]</scope>
    <source>
        <strain evidence="7">S2_005_003_R2_42</strain>
    </source>
</reference>
<evidence type="ECO:0000256" key="2">
    <source>
        <dbReference type="ARBA" id="ARBA00022777"/>
    </source>
</evidence>
<dbReference type="CDD" id="cd16917">
    <property type="entry name" value="HATPase_UhpB-NarQ-NarX-like"/>
    <property type="match status" value="1"/>
</dbReference>